<comment type="caution">
    <text evidence="1">The sequence shown here is derived from an EMBL/GenBank/DDBJ whole genome shotgun (WGS) entry which is preliminary data.</text>
</comment>
<organism evidence="1 2">
    <name type="scientific">Spiromyces aspiralis</name>
    <dbReference type="NCBI Taxonomy" id="68401"/>
    <lineage>
        <taxon>Eukaryota</taxon>
        <taxon>Fungi</taxon>
        <taxon>Fungi incertae sedis</taxon>
        <taxon>Zoopagomycota</taxon>
        <taxon>Kickxellomycotina</taxon>
        <taxon>Kickxellomycetes</taxon>
        <taxon>Kickxellales</taxon>
        <taxon>Kickxellaceae</taxon>
        <taxon>Spiromyces</taxon>
    </lineage>
</organism>
<keyword evidence="2" id="KW-1185">Reference proteome</keyword>
<dbReference type="EMBL" id="JAMZIH010005243">
    <property type="protein sequence ID" value="KAJ1675583.1"/>
    <property type="molecule type" value="Genomic_DNA"/>
</dbReference>
<protein>
    <submittedName>
        <fullName evidence="1">Vacuolar protein sorting-associated protein 41</fullName>
    </submittedName>
</protein>
<accession>A0ACC1HG80</accession>
<name>A0ACC1HG80_9FUNG</name>
<sequence>MAPPDSPPQVAAAGSHGQHSDATGARSVNGGNDSNISHMSYIPSAARGNTGEGDAVPLGNQAESQLPVDSGHTPKDAMDNNGDLRNQYGTEEDTDDEEGLDEEEPSLRYKRLGPNNLAAILDRDAASAITVSERFIVLGTHWGKVYILDFEGNEVRSWSLHSATVNCVCVDAQNEYVASASDDGRVIVNGLYVEEKVVADYRRPIKAVALDPRYSKSSRRRFVSGGMSGELIMRESKWRNHKYFVIHSGSGPIGAIKWRGQLVAWANDEGVRIYNSKTEAQVGFIERPLNSPRADLYKAHLQWKDDTTLLVGWGNFVQVVSVSLPAPSSSTFTAAMTMVSASTVSSSTSGDLAEPVQVTTVFRTDFVVCGISLYRDMFLVLSYDTDLLNAGPEAEGLSRVTDHSGESSYTKEASPPELRIINNNLEEVSSDMLTIDGYALYQANDYALVSGVPSCARKSSEDSVKEQSKMTDENTWYILSPKQLILVRPRGLKDHIQWLVDRGMLEECIECIGQTRRGEGDWAAHPEEITPAQYLEIGQMYIRQLVDRENYGEAARMCEHVLSAPGLGDTQTAWEEWAFAFAECHALDVIAPYLPYDRPRLSNTIYEMVLANFLASDTERFYEMVRQWPHSLYDADSVIIAAESQLERVPDDNIKRALAQLYDYCNQPDKSLRYHLELRTPGIVERIKRDNLYGAVKNKVMLLMEYDHYYLMRSSTASADRPKDGEHSVSFLAPSLKTASMAGGVQLLSDNPDAIPPELVVKQLLGKPELLHIYLHALLNKDAHLGSPFADLQVELYAEYNPELLLNFLRVSNYYRLEKAFEICEMRDMVSEMVFLLSRMGDNHRALQLIIGRLGDVHKAIEFAEEQNDPDVWKDLLEYSKDKPGFIVGLLKRCGSDVNPIQLIRSIPPGLTIPGLKPALSRLLRDTRWNLDIAKNCEKIMRADSSALNSTSRRLQYKGVSMSGVDVCVICGQELDDTDQSTSVLSFWCGHSTHDMCLLHPDVIRKTGLSLLSAQRNTPALVSGGDGEDRPIALSRYERQR</sequence>
<evidence type="ECO:0000313" key="2">
    <source>
        <dbReference type="Proteomes" id="UP001145114"/>
    </source>
</evidence>
<gene>
    <name evidence="1" type="primary">VPS41</name>
    <name evidence="1" type="ORF">EV182_000990</name>
</gene>
<evidence type="ECO:0000313" key="1">
    <source>
        <dbReference type="EMBL" id="KAJ1675583.1"/>
    </source>
</evidence>
<dbReference type="Proteomes" id="UP001145114">
    <property type="component" value="Unassembled WGS sequence"/>
</dbReference>
<reference evidence="1" key="1">
    <citation type="submission" date="2022-06" db="EMBL/GenBank/DDBJ databases">
        <title>Phylogenomic reconstructions and comparative analyses of Kickxellomycotina fungi.</title>
        <authorList>
            <person name="Reynolds N.K."/>
            <person name="Stajich J.E."/>
            <person name="Barry K."/>
            <person name="Grigoriev I.V."/>
            <person name="Crous P."/>
            <person name="Smith M.E."/>
        </authorList>
    </citation>
    <scope>NUCLEOTIDE SEQUENCE</scope>
    <source>
        <strain evidence="1">RSA 2271</strain>
    </source>
</reference>
<proteinExistence type="predicted"/>
<feature type="non-terminal residue" evidence="1">
    <location>
        <position position="1041"/>
    </location>
</feature>